<accession>A0ABV1EA89</accession>
<keyword evidence="2" id="KW-1185">Reference proteome</keyword>
<comment type="caution">
    <text evidence="1">The sequence shown here is derived from an EMBL/GenBank/DDBJ whole genome shotgun (WGS) entry which is preliminary data.</text>
</comment>
<evidence type="ECO:0000313" key="2">
    <source>
        <dbReference type="Proteomes" id="UP001464378"/>
    </source>
</evidence>
<dbReference type="Proteomes" id="UP001464378">
    <property type="component" value="Unassembled WGS sequence"/>
</dbReference>
<reference evidence="1 2" key="1">
    <citation type="submission" date="2024-03" db="EMBL/GenBank/DDBJ databases">
        <title>Human intestinal bacterial collection.</title>
        <authorList>
            <person name="Pauvert C."/>
            <person name="Hitch T.C.A."/>
            <person name="Clavel T."/>
        </authorList>
    </citation>
    <scope>NUCLEOTIDE SEQUENCE [LARGE SCALE GENOMIC DNA]</scope>
    <source>
        <strain evidence="1 2">CLA-AP-H29</strain>
    </source>
</reference>
<proteinExistence type="predicted"/>
<name>A0ABV1EA89_9FIRM</name>
<evidence type="ECO:0000313" key="1">
    <source>
        <dbReference type="EMBL" id="MEQ2443789.1"/>
    </source>
</evidence>
<protein>
    <submittedName>
        <fullName evidence="1">Uncharacterized protein</fullName>
    </submittedName>
</protein>
<sequence length="88" mass="9545">MAGQLRAVCCVALGGSGRAGKKYLVPASGSQEDGQTAHQITASMETLVGQLLYSFSTLNEMGQQEAIRRVDELTEVPKYQRKNSLNKK</sequence>
<organism evidence="1 2">
    <name type="scientific">Pseudoflavonifractor intestinihominis</name>
    <dbReference type="NCBI Taxonomy" id="3133171"/>
    <lineage>
        <taxon>Bacteria</taxon>
        <taxon>Bacillati</taxon>
        <taxon>Bacillota</taxon>
        <taxon>Clostridia</taxon>
        <taxon>Eubacteriales</taxon>
        <taxon>Oscillospiraceae</taxon>
        <taxon>Pseudoflavonifractor</taxon>
    </lineage>
</organism>
<gene>
    <name evidence="1" type="ORF">WMO64_09945</name>
</gene>
<dbReference type="EMBL" id="JBBMFK010000014">
    <property type="protein sequence ID" value="MEQ2443789.1"/>
    <property type="molecule type" value="Genomic_DNA"/>
</dbReference>
<dbReference type="RefSeq" id="WP_349231875.1">
    <property type="nucleotide sequence ID" value="NZ_JBBMFK010000014.1"/>
</dbReference>